<keyword evidence="7" id="KW-1185">Reference proteome</keyword>
<dbReference type="InterPro" id="IPR003439">
    <property type="entry name" value="ABC_transporter-like_ATP-bd"/>
</dbReference>
<dbReference type="InterPro" id="IPR050153">
    <property type="entry name" value="Metal_Ion_Import_ABC"/>
</dbReference>
<dbReference type="PROSITE" id="PS00211">
    <property type="entry name" value="ABC_TRANSPORTER_1"/>
    <property type="match status" value="1"/>
</dbReference>
<dbReference type="InterPro" id="IPR027417">
    <property type="entry name" value="P-loop_NTPase"/>
</dbReference>
<dbReference type="InterPro" id="IPR017871">
    <property type="entry name" value="ABC_transporter-like_CS"/>
</dbReference>
<dbReference type="SUPFAM" id="SSF52540">
    <property type="entry name" value="P-loop containing nucleoside triphosphate hydrolases"/>
    <property type="match status" value="1"/>
</dbReference>
<organism evidence="6 7">
    <name type="scientific">Goekera deserti</name>
    <dbReference type="NCBI Taxonomy" id="2497753"/>
    <lineage>
        <taxon>Bacteria</taxon>
        <taxon>Bacillati</taxon>
        <taxon>Actinomycetota</taxon>
        <taxon>Actinomycetes</taxon>
        <taxon>Geodermatophilales</taxon>
        <taxon>Geodermatophilaceae</taxon>
        <taxon>Goekera</taxon>
    </lineage>
</organism>
<keyword evidence="4 6" id="KW-0067">ATP-binding</keyword>
<dbReference type="InterPro" id="IPR003593">
    <property type="entry name" value="AAA+_ATPase"/>
</dbReference>
<evidence type="ECO:0000313" key="7">
    <source>
        <dbReference type="Proteomes" id="UP000470470"/>
    </source>
</evidence>
<dbReference type="EMBL" id="JAAGWK010000015">
    <property type="protein sequence ID" value="NEL54555.1"/>
    <property type="molecule type" value="Genomic_DNA"/>
</dbReference>
<comment type="similarity">
    <text evidence="1">Belongs to the ABC transporter superfamily.</text>
</comment>
<evidence type="ECO:0000256" key="3">
    <source>
        <dbReference type="ARBA" id="ARBA00022741"/>
    </source>
</evidence>
<gene>
    <name evidence="6" type="ORF">G1H19_11135</name>
</gene>
<name>A0A7K3WDJ9_9ACTN</name>
<reference evidence="6 7" key="1">
    <citation type="submission" date="2020-02" db="EMBL/GenBank/DDBJ databases">
        <title>The whole genome sequence of CPCC 205119.</title>
        <authorList>
            <person name="Jiang Z."/>
        </authorList>
    </citation>
    <scope>NUCLEOTIDE SEQUENCE [LARGE SCALE GENOMIC DNA]</scope>
    <source>
        <strain evidence="6 7">CPCC 205119</strain>
    </source>
</reference>
<dbReference type="Proteomes" id="UP000470470">
    <property type="component" value="Unassembled WGS sequence"/>
</dbReference>
<dbReference type="PANTHER" id="PTHR42734:SF5">
    <property type="entry name" value="IRON TRANSPORT SYSTEM ATP-BINDING PROTEIN HI_0361-RELATED"/>
    <property type="match status" value="1"/>
</dbReference>
<evidence type="ECO:0000256" key="1">
    <source>
        <dbReference type="ARBA" id="ARBA00005417"/>
    </source>
</evidence>
<sequence>MLLTSVARPRVAPTRGPGEDVVSVRGAAFGYDRRPVVTGVDLTLHRGDVVAVRGANGSGKSALVRGLLGLAPLLAGQVDLFGRPQQQLRDRSRIGYVPQRHTVATTVPVTVRELVSSGRLSLPRHRRRPWQRFGEADRCAVDCALEGVGLAGYDRRQLSELSGGEQRRALVARALAGDPELLVLDEPIAGVDAANQRVLAATIAGLAASGTTVLAVLHELGPLAPVVHRVTALPSAGERC</sequence>
<dbReference type="GO" id="GO:0005524">
    <property type="term" value="F:ATP binding"/>
    <property type="evidence" value="ECO:0007669"/>
    <property type="project" value="UniProtKB-KW"/>
</dbReference>
<dbReference type="SMART" id="SM00382">
    <property type="entry name" value="AAA"/>
    <property type="match status" value="1"/>
</dbReference>
<keyword evidence="3" id="KW-0547">Nucleotide-binding</keyword>
<comment type="caution">
    <text evidence="6">The sequence shown here is derived from an EMBL/GenBank/DDBJ whole genome shotgun (WGS) entry which is preliminary data.</text>
</comment>
<dbReference type="RefSeq" id="WP_152727798.1">
    <property type="nucleotide sequence ID" value="NZ_JAABOZ010000001.1"/>
</dbReference>
<proteinExistence type="inferred from homology"/>
<dbReference type="Gene3D" id="3.40.50.300">
    <property type="entry name" value="P-loop containing nucleotide triphosphate hydrolases"/>
    <property type="match status" value="1"/>
</dbReference>
<dbReference type="PANTHER" id="PTHR42734">
    <property type="entry name" value="METAL TRANSPORT SYSTEM ATP-BINDING PROTEIN TM_0124-RELATED"/>
    <property type="match status" value="1"/>
</dbReference>
<dbReference type="GO" id="GO:0016887">
    <property type="term" value="F:ATP hydrolysis activity"/>
    <property type="evidence" value="ECO:0007669"/>
    <property type="project" value="InterPro"/>
</dbReference>
<evidence type="ECO:0000256" key="4">
    <source>
        <dbReference type="ARBA" id="ARBA00022840"/>
    </source>
</evidence>
<evidence type="ECO:0000313" key="6">
    <source>
        <dbReference type="EMBL" id="NEL54555.1"/>
    </source>
</evidence>
<dbReference type="AlphaFoldDB" id="A0A7K3WDJ9"/>
<accession>A0A7K3WDJ9</accession>
<protein>
    <submittedName>
        <fullName evidence="6">ATP-binding cassette domain-containing protein</fullName>
    </submittedName>
</protein>
<keyword evidence="2" id="KW-0813">Transport</keyword>
<evidence type="ECO:0000259" key="5">
    <source>
        <dbReference type="PROSITE" id="PS50893"/>
    </source>
</evidence>
<dbReference type="Pfam" id="PF00005">
    <property type="entry name" value="ABC_tran"/>
    <property type="match status" value="1"/>
</dbReference>
<dbReference type="PROSITE" id="PS50893">
    <property type="entry name" value="ABC_TRANSPORTER_2"/>
    <property type="match status" value="1"/>
</dbReference>
<feature type="domain" description="ABC transporter" evidence="5">
    <location>
        <begin position="22"/>
        <end position="239"/>
    </location>
</feature>
<evidence type="ECO:0000256" key="2">
    <source>
        <dbReference type="ARBA" id="ARBA00022448"/>
    </source>
</evidence>